<reference evidence="2 3" key="1">
    <citation type="submission" date="2023-07" db="EMBL/GenBank/DDBJ databases">
        <title>Protaetiibacter sp. nov WY-16 isolated from soil.</title>
        <authorList>
            <person name="Liu B."/>
            <person name="Wan Y."/>
        </authorList>
    </citation>
    <scope>NUCLEOTIDE SEQUENCE [LARGE SCALE GENOMIC DNA]</scope>
    <source>
        <strain evidence="2 3">WY-16</strain>
    </source>
</reference>
<protein>
    <submittedName>
        <fullName evidence="2">DUF2087 domain-containing protein</fullName>
    </submittedName>
</protein>
<dbReference type="RefSeq" id="WP_305003426.1">
    <property type="nucleotide sequence ID" value="NZ_JAUQUB010000003.1"/>
</dbReference>
<evidence type="ECO:0000259" key="1">
    <source>
        <dbReference type="Pfam" id="PF09860"/>
    </source>
</evidence>
<dbReference type="EMBL" id="JAUQUB010000003">
    <property type="protein sequence ID" value="MDO7882996.1"/>
    <property type="molecule type" value="Genomic_DNA"/>
</dbReference>
<keyword evidence="3" id="KW-1185">Reference proteome</keyword>
<evidence type="ECO:0000313" key="2">
    <source>
        <dbReference type="EMBL" id="MDO7882996.1"/>
    </source>
</evidence>
<name>A0ABT9BPP7_9MICO</name>
<evidence type="ECO:0000313" key="3">
    <source>
        <dbReference type="Proteomes" id="UP001241072"/>
    </source>
</evidence>
<dbReference type="Pfam" id="PF09860">
    <property type="entry name" value="DUF2087"/>
    <property type="match status" value="1"/>
</dbReference>
<sequence length="152" mass="17032">MTRMNQWRRLAAALADPHRAETWARALLGQEQPDDKRTRKALDELAAAGLVDADGRATDAFARLLAENPAVTREGVDRWLRDGRIDSFPARPKDRLELLRWVAARLPERELTEAEVGEHLSLVTGDVATLRRYLVDAGLLHRAADGSGYRRA</sequence>
<dbReference type="InterPro" id="IPR018656">
    <property type="entry name" value="DUF2087"/>
</dbReference>
<feature type="domain" description="DUF2087" evidence="1">
    <location>
        <begin position="84"/>
        <end position="151"/>
    </location>
</feature>
<proteinExistence type="predicted"/>
<accession>A0ABT9BPP7</accession>
<organism evidence="2 3">
    <name type="scientific">Antiquaquibacter soli</name>
    <dbReference type="NCBI Taxonomy" id="3064523"/>
    <lineage>
        <taxon>Bacteria</taxon>
        <taxon>Bacillati</taxon>
        <taxon>Actinomycetota</taxon>
        <taxon>Actinomycetes</taxon>
        <taxon>Micrococcales</taxon>
        <taxon>Microbacteriaceae</taxon>
        <taxon>Antiquaquibacter</taxon>
    </lineage>
</organism>
<dbReference type="Proteomes" id="UP001241072">
    <property type="component" value="Unassembled WGS sequence"/>
</dbReference>
<gene>
    <name evidence="2" type="ORF">Q5716_12230</name>
</gene>
<comment type="caution">
    <text evidence="2">The sequence shown here is derived from an EMBL/GenBank/DDBJ whole genome shotgun (WGS) entry which is preliminary data.</text>
</comment>